<dbReference type="AlphaFoldDB" id="A0A840TR06"/>
<protein>
    <submittedName>
        <fullName evidence="1">Uncharacterized protein</fullName>
    </submittedName>
</protein>
<proteinExistence type="predicted"/>
<sequence length="75" mass="9122">MEELLTKYRELSQIHRQQLLAFMDNLLLEQKLEESKGDLSGWKRKIRDVSVWDEEEIEKMKATIKQYGQWQAPKW</sequence>
<dbReference type="RefSeq" id="WP_184170562.1">
    <property type="nucleotide sequence ID" value="NZ_JACHGF010000001.1"/>
</dbReference>
<gene>
    <name evidence="1" type="ORF">HNQ92_000549</name>
</gene>
<dbReference type="Proteomes" id="UP000557307">
    <property type="component" value="Unassembled WGS sequence"/>
</dbReference>
<reference evidence="1 2" key="1">
    <citation type="submission" date="2020-08" db="EMBL/GenBank/DDBJ databases">
        <title>Genomic Encyclopedia of Type Strains, Phase IV (KMG-IV): sequencing the most valuable type-strain genomes for metagenomic binning, comparative biology and taxonomic classification.</title>
        <authorList>
            <person name="Goeker M."/>
        </authorList>
    </citation>
    <scope>NUCLEOTIDE SEQUENCE [LARGE SCALE GENOMIC DNA]</scope>
    <source>
        <strain evidence="1 2">DSM 105074</strain>
    </source>
</reference>
<accession>A0A840TR06</accession>
<name>A0A840TR06_9BACT</name>
<organism evidence="1 2">
    <name type="scientific">Rhabdobacter roseus</name>
    <dbReference type="NCBI Taxonomy" id="1655419"/>
    <lineage>
        <taxon>Bacteria</taxon>
        <taxon>Pseudomonadati</taxon>
        <taxon>Bacteroidota</taxon>
        <taxon>Cytophagia</taxon>
        <taxon>Cytophagales</taxon>
        <taxon>Cytophagaceae</taxon>
        <taxon>Rhabdobacter</taxon>
    </lineage>
</organism>
<comment type="caution">
    <text evidence="1">The sequence shown here is derived from an EMBL/GenBank/DDBJ whole genome shotgun (WGS) entry which is preliminary data.</text>
</comment>
<dbReference type="EMBL" id="JACHGF010000001">
    <property type="protein sequence ID" value="MBB5282428.1"/>
    <property type="molecule type" value="Genomic_DNA"/>
</dbReference>
<keyword evidence="2" id="KW-1185">Reference proteome</keyword>
<evidence type="ECO:0000313" key="2">
    <source>
        <dbReference type="Proteomes" id="UP000557307"/>
    </source>
</evidence>
<evidence type="ECO:0000313" key="1">
    <source>
        <dbReference type="EMBL" id="MBB5282428.1"/>
    </source>
</evidence>